<feature type="binding site" evidence="3">
    <location>
        <position position="226"/>
    </location>
    <ligand>
        <name>a divalent metal cation</name>
        <dbReference type="ChEBI" id="CHEBI:60240"/>
        <label>1</label>
    </ligand>
</feature>
<dbReference type="PANTHER" id="PTHR46124">
    <property type="entry name" value="D-AMINOACYL-TRNA DEACYLASE"/>
    <property type="match status" value="1"/>
</dbReference>
<dbReference type="PIRSF" id="PIRSF005902">
    <property type="entry name" value="DNase_TatD"/>
    <property type="match status" value="1"/>
</dbReference>
<keyword evidence="2 4" id="KW-0378">Hydrolase</keyword>
<dbReference type="InterPro" id="IPR018228">
    <property type="entry name" value="DNase_TatD-rel_CS"/>
</dbReference>
<dbReference type="PROSITE" id="PS01137">
    <property type="entry name" value="TATD_1"/>
    <property type="match status" value="1"/>
</dbReference>
<evidence type="ECO:0000256" key="2">
    <source>
        <dbReference type="ARBA" id="ARBA00022801"/>
    </source>
</evidence>
<dbReference type="InterPro" id="IPR001130">
    <property type="entry name" value="TatD-like"/>
</dbReference>
<evidence type="ECO:0000313" key="5">
    <source>
        <dbReference type="Proteomes" id="UP000229247"/>
    </source>
</evidence>
<dbReference type="CDD" id="cd01310">
    <property type="entry name" value="TatD_DNAse"/>
    <property type="match status" value="1"/>
</dbReference>
<feature type="binding site" evidence="3">
    <location>
        <position position="6"/>
    </location>
    <ligand>
        <name>a divalent metal cation</name>
        <dbReference type="ChEBI" id="CHEBI:60240"/>
        <label>1</label>
    </ligand>
</feature>
<evidence type="ECO:0000256" key="3">
    <source>
        <dbReference type="PIRSR" id="PIRSR005902-1"/>
    </source>
</evidence>
<gene>
    <name evidence="4" type="ORF">COS30_01100</name>
</gene>
<dbReference type="PANTHER" id="PTHR46124:SF2">
    <property type="entry name" value="D-AMINOACYL-TRNA DEACYLASE"/>
    <property type="match status" value="1"/>
</dbReference>
<dbReference type="PROSITE" id="PS01091">
    <property type="entry name" value="TATD_3"/>
    <property type="match status" value="1"/>
</dbReference>
<proteinExistence type="predicted"/>
<evidence type="ECO:0000256" key="1">
    <source>
        <dbReference type="ARBA" id="ARBA00022723"/>
    </source>
</evidence>
<dbReference type="GO" id="GO:0016788">
    <property type="term" value="F:hydrolase activity, acting on ester bonds"/>
    <property type="evidence" value="ECO:0007669"/>
    <property type="project" value="InterPro"/>
</dbReference>
<dbReference type="GO" id="GO:0046872">
    <property type="term" value="F:metal ion binding"/>
    <property type="evidence" value="ECO:0007669"/>
    <property type="project" value="UniProtKB-KW"/>
</dbReference>
<protein>
    <submittedName>
        <fullName evidence="4">Hydrolase TatD</fullName>
    </submittedName>
</protein>
<dbReference type="NCBIfam" id="TIGR00010">
    <property type="entry name" value="YchF/TatD family DNA exonuclease"/>
    <property type="match status" value="1"/>
</dbReference>
<dbReference type="Proteomes" id="UP000229247">
    <property type="component" value="Unassembled WGS sequence"/>
</dbReference>
<dbReference type="FunFam" id="3.20.20.140:FF:000005">
    <property type="entry name" value="TatD family hydrolase"/>
    <property type="match status" value="1"/>
</dbReference>
<dbReference type="AlphaFoldDB" id="A0A2M7D6L7"/>
<dbReference type="InterPro" id="IPR032466">
    <property type="entry name" value="Metal_Hydrolase"/>
</dbReference>
<dbReference type="GO" id="GO:0004536">
    <property type="term" value="F:DNA nuclease activity"/>
    <property type="evidence" value="ECO:0007669"/>
    <property type="project" value="InterPro"/>
</dbReference>
<dbReference type="EMBL" id="PEUE01000028">
    <property type="protein sequence ID" value="PIV38634.1"/>
    <property type="molecule type" value="Genomic_DNA"/>
</dbReference>
<feature type="binding site" evidence="3">
    <location>
        <position position="178"/>
    </location>
    <ligand>
        <name>a divalent metal cation</name>
        <dbReference type="ChEBI" id="CHEBI:60240"/>
        <label>2</label>
    </ligand>
</feature>
<dbReference type="SUPFAM" id="SSF51556">
    <property type="entry name" value="Metallo-dependent hydrolases"/>
    <property type="match status" value="1"/>
</dbReference>
<keyword evidence="1 3" id="KW-0479">Metal-binding</keyword>
<accession>A0A2M7D6L7</accession>
<sequence length="277" mass="32133">MLIDTHAHVNFVVYKGDGDEVVKRTLAEDVWLINVGAQEDTSRRAVEYAQRYPAGVFAAVGLHPIHLRAEHTEAHIDEYETVEFSSRVEKFDYDEYKKLAQEPKVVAIGEVGLDYYRIKNNESGIMEKQKEVFKKQIELAIDLQLPLIIHCRNAHADILEILNSYFMIHNSKIKGVIHSFSGRWSQAQEYLEMGFYLGFNGIITFARDYDRVVREMPLTRLLLETDCPYLTPIPFRGKRNEPSYVKYVAQRVAELRNITFEEVAEVTTRNARELFKI</sequence>
<feature type="binding site" evidence="3">
    <location>
        <position position="8"/>
    </location>
    <ligand>
        <name>a divalent metal cation</name>
        <dbReference type="ChEBI" id="CHEBI:60240"/>
        <label>1</label>
    </ligand>
</feature>
<name>A0A2M7D6L7_9BACT</name>
<comment type="caution">
    <text evidence="4">The sequence shown here is derived from an EMBL/GenBank/DDBJ whole genome shotgun (WGS) entry which is preliminary data.</text>
</comment>
<dbReference type="Gene3D" id="3.20.20.140">
    <property type="entry name" value="Metal-dependent hydrolases"/>
    <property type="match status" value="1"/>
</dbReference>
<dbReference type="GO" id="GO:0005829">
    <property type="term" value="C:cytosol"/>
    <property type="evidence" value="ECO:0007669"/>
    <property type="project" value="TreeGrafter"/>
</dbReference>
<organism evidence="4 5">
    <name type="scientific">Candidatus Portnoybacteria bacterium CG02_land_8_20_14_3_00_45_8</name>
    <dbReference type="NCBI Taxonomy" id="1974807"/>
    <lineage>
        <taxon>Bacteria</taxon>
        <taxon>Candidatus Portnoyibacteriota</taxon>
    </lineage>
</organism>
<dbReference type="InterPro" id="IPR015991">
    <property type="entry name" value="TatD/YcfH-like"/>
</dbReference>
<feature type="binding site" evidence="3">
    <location>
        <position position="150"/>
    </location>
    <ligand>
        <name>a divalent metal cation</name>
        <dbReference type="ChEBI" id="CHEBI:60240"/>
        <label>2</label>
    </ligand>
</feature>
<reference evidence="5" key="1">
    <citation type="submission" date="2017-09" db="EMBL/GenBank/DDBJ databases">
        <title>Depth-based differentiation of microbial function through sediment-hosted aquifers and enrichment of novel symbionts in the deep terrestrial subsurface.</title>
        <authorList>
            <person name="Probst A.J."/>
            <person name="Ladd B."/>
            <person name="Jarett J.K."/>
            <person name="Geller-Mcgrath D.E."/>
            <person name="Sieber C.M.K."/>
            <person name="Emerson J.B."/>
            <person name="Anantharaman K."/>
            <person name="Thomas B.C."/>
            <person name="Malmstrom R."/>
            <person name="Stieglmeier M."/>
            <person name="Klingl A."/>
            <person name="Woyke T."/>
            <person name="Ryan C.M."/>
            <person name="Banfield J.F."/>
        </authorList>
    </citation>
    <scope>NUCLEOTIDE SEQUENCE [LARGE SCALE GENOMIC DNA]</scope>
</reference>
<feature type="binding site" evidence="3">
    <location>
        <position position="110"/>
    </location>
    <ligand>
        <name>a divalent metal cation</name>
        <dbReference type="ChEBI" id="CHEBI:60240"/>
        <label>1</label>
    </ligand>
</feature>
<evidence type="ECO:0000313" key="4">
    <source>
        <dbReference type="EMBL" id="PIV38634.1"/>
    </source>
</evidence>
<dbReference type="Pfam" id="PF01026">
    <property type="entry name" value="TatD_DNase"/>
    <property type="match status" value="1"/>
</dbReference>